<dbReference type="NCBIfam" id="NF005559">
    <property type="entry name" value="PRK07231.1"/>
    <property type="match status" value="1"/>
</dbReference>
<evidence type="ECO:0000256" key="6">
    <source>
        <dbReference type="PIRSR" id="PIRSR611284-1"/>
    </source>
</evidence>
<dbReference type="FunCoup" id="F2LWZ0">
    <property type="interactions" value="467"/>
</dbReference>
<comment type="function">
    <text evidence="1 8">Catalyzes the NADPH-dependent reduction of beta-ketoacyl-ACP substrates to beta-hydroxyacyl-ACP products, the first reductive step in the elongation cycle of fatty acid biosynthesis.</text>
</comment>
<organism evidence="10 11">
    <name type="scientific">Hippea maritima (strain ATCC 700847 / DSM 10411 / MH2)</name>
    <dbReference type="NCBI Taxonomy" id="760142"/>
    <lineage>
        <taxon>Bacteria</taxon>
        <taxon>Pseudomonadati</taxon>
        <taxon>Campylobacterota</taxon>
        <taxon>Desulfurellia</taxon>
        <taxon>Desulfurellales</taxon>
        <taxon>Hippeaceae</taxon>
        <taxon>Hippea</taxon>
    </lineage>
</organism>
<dbReference type="AlphaFoldDB" id="F2LWZ0"/>
<keyword evidence="4 8" id="KW-0560">Oxidoreductase</keyword>
<keyword evidence="8" id="KW-0276">Fatty acid metabolism</keyword>
<evidence type="ECO:0000259" key="9">
    <source>
        <dbReference type="SMART" id="SM00822"/>
    </source>
</evidence>
<evidence type="ECO:0000256" key="7">
    <source>
        <dbReference type="PIRSR" id="PIRSR611284-2"/>
    </source>
</evidence>
<feature type="binding site" evidence="7">
    <location>
        <begin position="63"/>
        <end position="64"/>
    </location>
    <ligand>
        <name>NADP(+)</name>
        <dbReference type="ChEBI" id="CHEBI:58349"/>
    </ligand>
</feature>
<feature type="domain" description="Ketoreductase" evidence="9">
    <location>
        <begin position="6"/>
        <end position="186"/>
    </location>
</feature>
<reference evidence="11" key="2">
    <citation type="submission" date="2011-03" db="EMBL/GenBank/DDBJ databases">
        <title>The complete genome of Hippea maritima DSM 10411.</title>
        <authorList>
            <consortium name="US DOE Joint Genome Institute (JGI-PGF)"/>
            <person name="Lucas S."/>
            <person name="Copeland A."/>
            <person name="Lapidus A."/>
            <person name="Bruce D."/>
            <person name="Goodwin L."/>
            <person name="Pitluck S."/>
            <person name="Peters L."/>
            <person name="Kyrpides N."/>
            <person name="Mavromatis K."/>
            <person name="Pagani I."/>
            <person name="Ivanova N."/>
            <person name="Mikhailova N."/>
            <person name="Lu M."/>
            <person name="Detter J.C."/>
            <person name="Tapia R."/>
            <person name="Han C."/>
            <person name="Land M."/>
            <person name="Hauser L."/>
            <person name="Markowitz V."/>
            <person name="Cheng J.-F."/>
            <person name="Hugenholtz P."/>
            <person name="Woyke T."/>
            <person name="Wu D."/>
            <person name="Spring S."/>
            <person name="Schroeder M."/>
            <person name="Brambilla E."/>
            <person name="Klenk H.-P."/>
            <person name="Eisen J.A."/>
        </authorList>
    </citation>
    <scope>NUCLEOTIDE SEQUENCE [LARGE SCALE GENOMIC DNA]</scope>
    <source>
        <strain evidence="11">ATCC 700847 / DSM 10411 / MH2</strain>
    </source>
</reference>
<dbReference type="InterPro" id="IPR011284">
    <property type="entry name" value="3oxo_ACP_reduc"/>
</dbReference>
<dbReference type="FunFam" id="3.40.50.720:FF:000115">
    <property type="entry name" value="3-oxoacyl-[acyl-carrier-protein] reductase FabG"/>
    <property type="match status" value="1"/>
</dbReference>
<dbReference type="Pfam" id="PF13561">
    <property type="entry name" value="adh_short_C2"/>
    <property type="match status" value="1"/>
</dbReference>
<dbReference type="eggNOG" id="COG1028">
    <property type="taxonomic scope" value="Bacteria"/>
</dbReference>
<dbReference type="EMBL" id="CP002606">
    <property type="protein sequence ID" value="AEA34174.1"/>
    <property type="molecule type" value="Genomic_DNA"/>
</dbReference>
<comment type="catalytic activity">
    <reaction evidence="5 8">
        <text>a (3R)-hydroxyacyl-[ACP] + NADP(+) = a 3-oxoacyl-[ACP] + NADPH + H(+)</text>
        <dbReference type="Rhea" id="RHEA:17397"/>
        <dbReference type="Rhea" id="RHEA-COMP:9916"/>
        <dbReference type="Rhea" id="RHEA-COMP:9945"/>
        <dbReference type="ChEBI" id="CHEBI:15378"/>
        <dbReference type="ChEBI" id="CHEBI:57783"/>
        <dbReference type="ChEBI" id="CHEBI:58349"/>
        <dbReference type="ChEBI" id="CHEBI:78776"/>
        <dbReference type="ChEBI" id="CHEBI:78827"/>
        <dbReference type="EC" id="1.1.1.100"/>
    </reaction>
</comment>
<evidence type="ECO:0000313" key="10">
    <source>
        <dbReference type="EMBL" id="AEA34174.1"/>
    </source>
</evidence>
<feature type="active site" description="Proton acceptor" evidence="6">
    <location>
        <position position="155"/>
    </location>
</feature>
<keyword evidence="3 7" id="KW-0521">NADP</keyword>
<sequence>MMFKGSVALVTGASRGIGAQIAYQLAMRGLTVIINYSSSKDKALKLCDKITSKGGKCEAIGFNVADFDGAGEAIKRIANKYGSIDYLINNAGITKDNLIMRMNKEDIDSVIDVNLKGAINCIKHVSKYMIKKRFGVIVNISSIIGLMGNAGQSNYAASKAGLIGLTKSLAKELGGRNIRVNAVAPGYIETDMTAALSEEQKKALMDNIALGRLGSVEDVANLVEFLLSEESSYITGEVINISGGLYI</sequence>
<dbReference type="SMART" id="SM00822">
    <property type="entry name" value="PKS_KR"/>
    <property type="match status" value="1"/>
</dbReference>
<dbReference type="InParanoid" id="F2LWZ0"/>
<comment type="subunit">
    <text evidence="8">Homotetramer.</text>
</comment>
<evidence type="ECO:0000313" key="11">
    <source>
        <dbReference type="Proteomes" id="UP000008139"/>
    </source>
</evidence>
<dbReference type="NCBIfam" id="TIGR01830">
    <property type="entry name" value="3oxo_ACP_reduc"/>
    <property type="match status" value="1"/>
</dbReference>
<dbReference type="PANTHER" id="PTHR42879:SF2">
    <property type="entry name" value="3-OXOACYL-[ACYL-CARRIER-PROTEIN] REDUCTASE FABG"/>
    <property type="match status" value="1"/>
</dbReference>
<dbReference type="EC" id="1.1.1.100" evidence="8"/>
<feature type="binding site" evidence="7">
    <location>
        <begin position="12"/>
        <end position="15"/>
    </location>
    <ligand>
        <name>NADP(+)</name>
        <dbReference type="ChEBI" id="CHEBI:58349"/>
    </ligand>
</feature>
<dbReference type="InterPro" id="IPR057326">
    <property type="entry name" value="KR_dom"/>
</dbReference>
<feature type="binding site" evidence="7">
    <location>
        <position position="90"/>
    </location>
    <ligand>
        <name>NADP(+)</name>
        <dbReference type="ChEBI" id="CHEBI:58349"/>
    </ligand>
</feature>
<keyword evidence="8" id="KW-0275">Fatty acid biosynthesis</keyword>
<dbReference type="PRINTS" id="PR00080">
    <property type="entry name" value="SDRFAMILY"/>
</dbReference>
<dbReference type="Proteomes" id="UP000008139">
    <property type="component" value="Chromosome"/>
</dbReference>
<dbReference type="HOGENOM" id="CLU_010194_1_3_7"/>
<feature type="binding site" evidence="7">
    <location>
        <begin position="155"/>
        <end position="159"/>
    </location>
    <ligand>
        <name>NADP(+)</name>
        <dbReference type="ChEBI" id="CHEBI:58349"/>
    </ligand>
</feature>
<gene>
    <name evidence="10" type="ordered locus">Hipma_1212</name>
</gene>
<evidence type="ECO:0000256" key="4">
    <source>
        <dbReference type="ARBA" id="ARBA00023002"/>
    </source>
</evidence>
<proteinExistence type="inferred from homology"/>
<dbReference type="Gene3D" id="3.40.50.720">
    <property type="entry name" value="NAD(P)-binding Rossmann-like Domain"/>
    <property type="match status" value="1"/>
</dbReference>
<comment type="pathway">
    <text evidence="8">Lipid metabolism; fatty acid biosynthesis.</text>
</comment>
<evidence type="ECO:0000256" key="1">
    <source>
        <dbReference type="ARBA" id="ARBA00002607"/>
    </source>
</evidence>
<evidence type="ECO:0000256" key="5">
    <source>
        <dbReference type="ARBA" id="ARBA00048508"/>
    </source>
</evidence>
<dbReference type="InterPro" id="IPR036291">
    <property type="entry name" value="NAD(P)-bd_dom_sf"/>
</dbReference>
<dbReference type="GO" id="GO:0051287">
    <property type="term" value="F:NAD binding"/>
    <property type="evidence" value="ECO:0007669"/>
    <property type="project" value="UniProtKB-UniRule"/>
</dbReference>
<dbReference type="SUPFAM" id="SSF51735">
    <property type="entry name" value="NAD(P)-binding Rossmann-fold domains"/>
    <property type="match status" value="1"/>
</dbReference>
<keyword evidence="8" id="KW-0444">Lipid biosynthesis</keyword>
<dbReference type="PRINTS" id="PR00081">
    <property type="entry name" value="GDHRDH"/>
</dbReference>
<dbReference type="UniPathway" id="UPA00094"/>
<evidence type="ECO:0000256" key="2">
    <source>
        <dbReference type="ARBA" id="ARBA00006484"/>
    </source>
</evidence>
<dbReference type="KEGG" id="hmr:Hipma_1212"/>
<protein>
    <recommendedName>
        <fullName evidence="8">3-oxoacyl-[acyl-carrier-protein] reductase</fullName>
        <ecNumber evidence="8">1.1.1.100</ecNumber>
    </recommendedName>
</protein>
<dbReference type="PANTHER" id="PTHR42879">
    <property type="entry name" value="3-OXOACYL-(ACYL-CARRIER-PROTEIN) REDUCTASE"/>
    <property type="match status" value="1"/>
</dbReference>
<feature type="binding site" evidence="7">
    <location>
        <position position="188"/>
    </location>
    <ligand>
        <name>NADP(+)</name>
        <dbReference type="ChEBI" id="CHEBI:58349"/>
    </ligand>
</feature>
<evidence type="ECO:0000256" key="3">
    <source>
        <dbReference type="ARBA" id="ARBA00022857"/>
    </source>
</evidence>
<keyword evidence="11" id="KW-1185">Reference proteome</keyword>
<reference evidence="10 11" key="1">
    <citation type="journal article" date="2011" name="Stand. Genomic Sci.">
        <title>Complete genome sequence of the thermophilic sulfur-reducer Hippea maritima type strain (MH(2)).</title>
        <authorList>
            <person name="Huntemann M."/>
            <person name="Lu M."/>
            <person name="Nolan M."/>
            <person name="Lapidus A."/>
            <person name="Lucas S."/>
            <person name="Hammon N."/>
            <person name="Deshpande S."/>
            <person name="Cheng J.F."/>
            <person name="Tapia R."/>
            <person name="Han C."/>
            <person name="Goodwin L."/>
            <person name="Pitluck S."/>
            <person name="Liolios K."/>
            <person name="Pagani I."/>
            <person name="Ivanova N."/>
            <person name="Ovchinikova G."/>
            <person name="Pati A."/>
            <person name="Chen A."/>
            <person name="Palaniappan K."/>
            <person name="Land M."/>
            <person name="Hauser L."/>
            <person name="Jeffries C.D."/>
            <person name="Detter J.C."/>
            <person name="Brambilla E.M."/>
            <person name="Rohde M."/>
            <person name="Spring S."/>
            <person name="Goker M."/>
            <person name="Woyke T."/>
            <person name="Bristow J."/>
            <person name="Eisen J.A."/>
            <person name="Markowitz V."/>
            <person name="Hugenholtz P."/>
            <person name="Kyrpides N.C."/>
            <person name="Klenk H.P."/>
            <person name="Mavromatis K."/>
        </authorList>
    </citation>
    <scope>NUCLEOTIDE SEQUENCE [LARGE SCALE GENOMIC DNA]</scope>
    <source>
        <strain evidence="11">ATCC 700847 / DSM 10411 / MH2</strain>
    </source>
</reference>
<dbReference type="STRING" id="760142.Hipma_1212"/>
<dbReference type="PROSITE" id="PS00061">
    <property type="entry name" value="ADH_SHORT"/>
    <property type="match status" value="1"/>
</dbReference>
<evidence type="ECO:0000256" key="8">
    <source>
        <dbReference type="RuleBase" id="RU366074"/>
    </source>
</evidence>
<dbReference type="NCBIfam" id="NF009466">
    <property type="entry name" value="PRK12826.1-2"/>
    <property type="match status" value="1"/>
</dbReference>
<dbReference type="GO" id="GO:0006633">
    <property type="term" value="P:fatty acid biosynthetic process"/>
    <property type="evidence" value="ECO:0007669"/>
    <property type="project" value="UniProtKB-UniPathway"/>
</dbReference>
<dbReference type="InterPro" id="IPR050259">
    <property type="entry name" value="SDR"/>
</dbReference>
<dbReference type="RefSeq" id="WP_013682211.1">
    <property type="nucleotide sequence ID" value="NC_015318.1"/>
</dbReference>
<dbReference type="CDD" id="cd05333">
    <property type="entry name" value="BKR_SDR_c"/>
    <property type="match status" value="1"/>
</dbReference>
<comment type="similarity">
    <text evidence="2 8">Belongs to the short-chain dehydrogenases/reductases (SDR) family.</text>
</comment>
<dbReference type="GO" id="GO:0004316">
    <property type="term" value="F:3-oxoacyl-[acyl-carrier-protein] reductase (NADPH) activity"/>
    <property type="evidence" value="ECO:0007669"/>
    <property type="project" value="UniProtKB-UniRule"/>
</dbReference>
<dbReference type="InterPro" id="IPR020904">
    <property type="entry name" value="Sc_DH/Rdtase_CS"/>
</dbReference>
<keyword evidence="8" id="KW-0443">Lipid metabolism</keyword>
<accession>F2LWZ0</accession>
<dbReference type="InterPro" id="IPR002347">
    <property type="entry name" value="SDR_fam"/>
</dbReference>
<name>F2LWZ0_HIPMA</name>